<reference evidence="1" key="1">
    <citation type="submission" date="2018-02" db="EMBL/GenBank/DDBJ databases">
        <title>Rhizophora mucronata_Transcriptome.</title>
        <authorList>
            <person name="Meera S.P."/>
            <person name="Sreeshan A."/>
            <person name="Augustine A."/>
        </authorList>
    </citation>
    <scope>NUCLEOTIDE SEQUENCE</scope>
    <source>
        <tissue evidence="1">Leaf</tissue>
    </source>
</reference>
<name>A0A2P2LB07_RHIMU</name>
<sequence>MSPIDLETCISPFTRQTLCFRTTICESSGCKENISCRTDSMATLCSDESWIARTSPVALTSFPRTARESPRLAM</sequence>
<protein>
    <submittedName>
        <fullName evidence="1">Uncharacterized protein MANES_02G109800</fullName>
    </submittedName>
</protein>
<accession>A0A2P2LB07</accession>
<proteinExistence type="predicted"/>
<dbReference type="AlphaFoldDB" id="A0A2P2LB07"/>
<dbReference type="EMBL" id="GGEC01034665">
    <property type="protein sequence ID" value="MBX15149.1"/>
    <property type="molecule type" value="Transcribed_RNA"/>
</dbReference>
<evidence type="ECO:0000313" key="1">
    <source>
        <dbReference type="EMBL" id="MBX15149.1"/>
    </source>
</evidence>
<organism evidence="1">
    <name type="scientific">Rhizophora mucronata</name>
    <name type="common">Asiatic mangrove</name>
    <dbReference type="NCBI Taxonomy" id="61149"/>
    <lineage>
        <taxon>Eukaryota</taxon>
        <taxon>Viridiplantae</taxon>
        <taxon>Streptophyta</taxon>
        <taxon>Embryophyta</taxon>
        <taxon>Tracheophyta</taxon>
        <taxon>Spermatophyta</taxon>
        <taxon>Magnoliopsida</taxon>
        <taxon>eudicotyledons</taxon>
        <taxon>Gunneridae</taxon>
        <taxon>Pentapetalae</taxon>
        <taxon>rosids</taxon>
        <taxon>fabids</taxon>
        <taxon>Malpighiales</taxon>
        <taxon>Rhizophoraceae</taxon>
        <taxon>Rhizophora</taxon>
    </lineage>
</organism>